<feature type="compositionally biased region" description="Basic and acidic residues" evidence="4">
    <location>
        <begin position="1035"/>
        <end position="1055"/>
    </location>
</feature>
<evidence type="ECO:0000256" key="4">
    <source>
        <dbReference type="SAM" id="MobiDB-lite"/>
    </source>
</evidence>
<dbReference type="InterPro" id="IPR036097">
    <property type="entry name" value="HisK_dim/P_sf"/>
</dbReference>
<keyword evidence="1 3" id="KW-0597">Phosphoprotein</keyword>
<dbReference type="Gene3D" id="3.40.50.2300">
    <property type="match status" value="1"/>
</dbReference>
<feature type="compositionally biased region" description="Low complexity" evidence="4">
    <location>
        <begin position="1056"/>
        <end position="1067"/>
    </location>
</feature>
<feature type="domain" description="Histidine kinase" evidence="5">
    <location>
        <begin position="497"/>
        <end position="741"/>
    </location>
</feature>
<dbReference type="STRING" id="1160509.A0A3N4J2B1"/>
<feature type="compositionally biased region" description="Basic residues" evidence="4">
    <location>
        <begin position="1016"/>
        <end position="1032"/>
    </location>
</feature>
<feature type="modified residue" description="4-aspartylphosphate" evidence="3">
    <location>
        <position position="947"/>
    </location>
</feature>
<evidence type="ECO:0000256" key="2">
    <source>
        <dbReference type="ARBA" id="ARBA00023012"/>
    </source>
</evidence>
<evidence type="ECO:0000256" key="3">
    <source>
        <dbReference type="PROSITE-ProRule" id="PRU00169"/>
    </source>
</evidence>
<protein>
    <recommendedName>
        <fullName evidence="9">Histidine kinase</fullName>
    </recommendedName>
</protein>
<dbReference type="SUPFAM" id="SSF47384">
    <property type="entry name" value="Homodimeric domain of signal transducing histidine kinase"/>
    <property type="match status" value="1"/>
</dbReference>
<dbReference type="SUPFAM" id="SSF55874">
    <property type="entry name" value="ATPase domain of HSP90 chaperone/DNA topoisomerase II/histidine kinase"/>
    <property type="match status" value="1"/>
</dbReference>
<dbReference type="InterPro" id="IPR005467">
    <property type="entry name" value="His_kinase_dom"/>
</dbReference>
<dbReference type="SMART" id="SM00387">
    <property type="entry name" value="HATPase_c"/>
    <property type="match status" value="1"/>
</dbReference>
<evidence type="ECO:0000313" key="7">
    <source>
        <dbReference type="EMBL" id="RPA88024.1"/>
    </source>
</evidence>
<dbReference type="InterPro" id="IPR001789">
    <property type="entry name" value="Sig_transdc_resp-reg_receiver"/>
</dbReference>
<feature type="compositionally biased region" description="Polar residues" evidence="4">
    <location>
        <begin position="1068"/>
        <end position="1081"/>
    </location>
</feature>
<feature type="region of interest" description="Disordered" evidence="4">
    <location>
        <begin position="869"/>
        <end position="888"/>
    </location>
</feature>
<sequence>MCHRAIRSIVPTLSGRKSVPELRKDHTPYRTCPHCGYRIRTSALETQGISPDNHVHGTPGTSGLPEGFMADLLLNNSPTPQMILSDENIVLFANRAAKKMLLFGGSPTSSDERIEEEVMDTSGLLPGEEPTRVPRSSTAGRKGLAELEGARLGDLPLQLADVSARRWISLEAVLSKVKSTLVENSTKQIEEADDAEGWRGLNDDYYSSFYEDVKGDSDSREGKQRGERSGSDNRLRRLKSRKKRAANERISTEYIGVTVSKPGDNNVTFNVNMFVSVVLPGGGGSVSISQRYVTLSFVPSALRLLGNDDWDKTSQSSFGGARQKDRTMDSIADRASGAPGMSKLGEVVVRKVQDMKDQILDDMSVCFISVTPTNDIVLTNRATRELLETDPDRKEVNIEWLKNIEFWREDFSSKIPFSDLVLNTILKEKAIVNQKLGFKTKDGKRRILNLKGRPLWRDEGKRDMLAALVIIMDQTEFFSKEKRMKTASKTKTSFLLNVGLGLRAPIAGIVGILEYLYRQTGENLTNEQKTLIRSVFKSVNSLLLVVNDIIDYTRLESGSLRCTNAPFNFTFVMDDVRKLFTTSLRKEDVGFGIDVSQVQVVPPSRKLALLAGEEEEEQDLDLILVGDGRQLRRVLINIIEAAFRYTSEGHVTVKMKTDWTSEDVVRVRFEISDTGVGLTPQIIEQIFQPFEKAVSSFEGISGENLGLAVSNALVNAMHGEITCKSIVGVGTTIVLNLPFSAPPHGTFVAGSLPGDCLSRTMGIVMRPEEFWVEDDEIAETDTNDDDRKSGHMSLGRKSSYYGPNTGTTFTTTPAIAFHRKSKHIEKVSQSGIVAEVGKSGAEDEPGNLAEDGEEDVTEEYAGEWTEDYTEIDDNDPTTMITSPPPEPETVIEEGRRVLLVEDNWAHSKIAEKRLKKLGCEVRLATNGHKALLMLRDKIQKPDLIFMDLEMPLLNGYETTHRIRTSPSYEHISNVPVIAVTSVEDPESQNRALNAGMDDFMLKPLAPDALSQMLHKWTPKQKKQERRRRKKNVKVMTERGDVRRPGQSSDGKKASEGRSAASARGSDGTRSVQETPTSSPLHNQRKLTMLHEMVEAVGSKVSRKTSDDSRGSKNLEAPKFDGRSPTKGTVRALTGILSGSRSPVPIKPLAPKNDALRPGELDLAKLNESLENEVLSRAKSREYSYLSEEVGLDLNLVDNDPESVEDVRAPAHRNDSLKPPLPHPIRADSLRPPPPPKRAAESAAAQTKVEPKGAFVFPSSVVGPAQETNENNGGLKTGHDLAGRKKPSRRQSTQYPTNLEKQQLLQQQNQLQTGEPQEQRASVSSAGGDPPSSTTAGQAAELSATEKKEKRRRKPRSSKTSNRLKGRRTETRQASPENSDSEDGRMTMAGTEAPSMIGSGATSPVGGRSQSEESLSITGGFPGVW</sequence>
<evidence type="ECO:0008006" key="9">
    <source>
        <dbReference type="Google" id="ProtNLM"/>
    </source>
</evidence>
<gene>
    <name evidence="7" type="ORF">BJ508DRAFT_1619</name>
</gene>
<feature type="compositionally biased region" description="Acidic residues" evidence="4">
    <location>
        <begin position="842"/>
        <end position="856"/>
    </location>
</feature>
<feature type="compositionally biased region" description="Polar residues" evidence="4">
    <location>
        <begin position="1407"/>
        <end position="1416"/>
    </location>
</feature>
<dbReference type="Proteomes" id="UP000275078">
    <property type="component" value="Unassembled WGS sequence"/>
</dbReference>
<feature type="compositionally biased region" description="Basic and acidic residues" evidence="4">
    <location>
        <begin position="1103"/>
        <end position="1123"/>
    </location>
</feature>
<dbReference type="PROSITE" id="PS50109">
    <property type="entry name" value="HIS_KIN"/>
    <property type="match status" value="1"/>
</dbReference>
<name>A0A3N4J2B1_ASCIM</name>
<dbReference type="InterPro" id="IPR036890">
    <property type="entry name" value="HATPase_C_sf"/>
</dbReference>
<feature type="compositionally biased region" description="Basic residues" evidence="4">
    <location>
        <begin position="1348"/>
        <end position="1365"/>
    </location>
</feature>
<feature type="region of interest" description="Disordered" evidence="4">
    <location>
        <begin position="1097"/>
        <end position="1128"/>
    </location>
</feature>
<dbReference type="OrthoDB" id="60033at2759"/>
<dbReference type="Gene3D" id="1.10.287.130">
    <property type="match status" value="1"/>
</dbReference>
<dbReference type="SUPFAM" id="SSF52172">
    <property type="entry name" value="CheY-like"/>
    <property type="match status" value="1"/>
</dbReference>
<dbReference type="Pfam" id="PF00072">
    <property type="entry name" value="Response_reg"/>
    <property type="match status" value="1"/>
</dbReference>
<accession>A0A3N4J2B1</accession>
<evidence type="ECO:0000259" key="6">
    <source>
        <dbReference type="PROSITE" id="PS50110"/>
    </source>
</evidence>
<proteinExistence type="predicted"/>
<reference evidence="7 8" key="1">
    <citation type="journal article" date="2018" name="Nat. Ecol. Evol.">
        <title>Pezizomycetes genomes reveal the molecular basis of ectomycorrhizal truffle lifestyle.</title>
        <authorList>
            <person name="Murat C."/>
            <person name="Payen T."/>
            <person name="Noel B."/>
            <person name="Kuo A."/>
            <person name="Morin E."/>
            <person name="Chen J."/>
            <person name="Kohler A."/>
            <person name="Krizsan K."/>
            <person name="Balestrini R."/>
            <person name="Da Silva C."/>
            <person name="Montanini B."/>
            <person name="Hainaut M."/>
            <person name="Levati E."/>
            <person name="Barry K.W."/>
            <person name="Belfiori B."/>
            <person name="Cichocki N."/>
            <person name="Clum A."/>
            <person name="Dockter R.B."/>
            <person name="Fauchery L."/>
            <person name="Guy J."/>
            <person name="Iotti M."/>
            <person name="Le Tacon F."/>
            <person name="Lindquist E.A."/>
            <person name="Lipzen A."/>
            <person name="Malagnac F."/>
            <person name="Mello A."/>
            <person name="Molinier V."/>
            <person name="Miyauchi S."/>
            <person name="Poulain J."/>
            <person name="Riccioni C."/>
            <person name="Rubini A."/>
            <person name="Sitrit Y."/>
            <person name="Splivallo R."/>
            <person name="Traeger S."/>
            <person name="Wang M."/>
            <person name="Zifcakova L."/>
            <person name="Wipf D."/>
            <person name="Zambonelli A."/>
            <person name="Paolocci F."/>
            <person name="Nowrousian M."/>
            <person name="Ottonello S."/>
            <person name="Baldrian P."/>
            <person name="Spatafora J.W."/>
            <person name="Henrissat B."/>
            <person name="Nagy L.G."/>
            <person name="Aury J.M."/>
            <person name="Wincker P."/>
            <person name="Grigoriev I.V."/>
            <person name="Bonfante P."/>
            <person name="Martin F.M."/>
        </authorList>
    </citation>
    <scope>NUCLEOTIDE SEQUENCE [LARGE SCALE GENOMIC DNA]</scope>
    <source>
        <strain evidence="7 8">RN42</strain>
    </source>
</reference>
<feature type="region of interest" description="Disordered" evidence="4">
    <location>
        <begin position="837"/>
        <end position="856"/>
    </location>
</feature>
<dbReference type="Pfam" id="PF02518">
    <property type="entry name" value="HATPase_c"/>
    <property type="match status" value="1"/>
</dbReference>
<dbReference type="EMBL" id="ML119645">
    <property type="protein sequence ID" value="RPA88024.1"/>
    <property type="molecule type" value="Genomic_DNA"/>
</dbReference>
<dbReference type="SMART" id="SM00448">
    <property type="entry name" value="REC"/>
    <property type="match status" value="1"/>
</dbReference>
<feature type="compositionally biased region" description="Low complexity" evidence="4">
    <location>
        <begin position="1298"/>
        <end position="1315"/>
    </location>
</feature>
<evidence type="ECO:0000256" key="1">
    <source>
        <dbReference type="ARBA" id="ARBA00022553"/>
    </source>
</evidence>
<dbReference type="InterPro" id="IPR003661">
    <property type="entry name" value="HisK_dim/P_dom"/>
</dbReference>
<dbReference type="Gene3D" id="3.30.565.10">
    <property type="entry name" value="Histidine kinase-like ATPase, C-terminal domain"/>
    <property type="match status" value="1"/>
</dbReference>
<dbReference type="PANTHER" id="PTHR45339">
    <property type="entry name" value="HYBRID SIGNAL TRANSDUCTION HISTIDINE KINASE J"/>
    <property type="match status" value="1"/>
</dbReference>
<organism evidence="7 8">
    <name type="scientific">Ascobolus immersus RN42</name>
    <dbReference type="NCBI Taxonomy" id="1160509"/>
    <lineage>
        <taxon>Eukaryota</taxon>
        <taxon>Fungi</taxon>
        <taxon>Dikarya</taxon>
        <taxon>Ascomycota</taxon>
        <taxon>Pezizomycotina</taxon>
        <taxon>Pezizomycetes</taxon>
        <taxon>Pezizales</taxon>
        <taxon>Ascobolaceae</taxon>
        <taxon>Ascobolus</taxon>
    </lineage>
</organism>
<keyword evidence="8" id="KW-1185">Reference proteome</keyword>
<dbReference type="Pfam" id="PF00512">
    <property type="entry name" value="HisKA"/>
    <property type="match status" value="1"/>
</dbReference>
<keyword evidence="2" id="KW-0902">Two-component regulatory system</keyword>
<dbReference type="InterPro" id="IPR011006">
    <property type="entry name" value="CheY-like_superfamily"/>
</dbReference>
<dbReference type="SMART" id="SM00388">
    <property type="entry name" value="HisKA"/>
    <property type="match status" value="1"/>
</dbReference>
<dbReference type="PROSITE" id="PS50110">
    <property type="entry name" value="RESPONSE_REGULATORY"/>
    <property type="match status" value="1"/>
</dbReference>
<dbReference type="InterPro" id="IPR003594">
    <property type="entry name" value="HATPase_dom"/>
</dbReference>
<feature type="region of interest" description="Disordered" evidence="4">
    <location>
        <begin position="1205"/>
        <end position="1424"/>
    </location>
</feature>
<dbReference type="InterPro" id="IPR004358">
    <property type="entry name" value="Sig_transdc_His_kin-like_C"/>
</dbReference>
<feature type="region of interest" description="Disordered" evidence="4">
    <location>
        <begin position="1013"/>
        <end position="1085"/>
    </location>
</feature>
<feature type="region of interest" description="Disordered" evidence="4">
    <location>
        <begin position="778"/>
        <end position="799"/>
    </location>
</feature>
<feature type="compositionally biased region" description="Basic and acidic residues" evidence="4">
    <location>
        <begin position="212"/>
        <end position="235"/>
    </location>
</feature>
<dbReference type="PRINTS" id="PR00344">
    <property type="entry name" value="BCTRLSENSOR"/>
</dbReference>
<feature type="region of interest" description="Disordered" evidence="4">
    <location>
        <begin position="212"/>
        <end position="245"/>
    </location>
</feature>
<dbReference type="CDD" id="cd17546">
    <property type="entry name" value="REC_hyHK_CKI1_RcsC-like"/>
    <property type="match status" value="1"/>
</dbReference>
<feature type="compositionally biased region" description="Polar residues" evidence="4">
    <location>
        <begin position="1319"/>
        <end position="1336"/>
    </location>
</feature>
<feature type="compositionally biased region" description="Basic and acidic residues" evidence="4">
    <location>
        <begin position="1205"/>
        <end position="1215"/>
    </location>
</feature>
<evidence type="ECO:0000313" key="8">
    <source>
        <dbReference type="Proteomes" id="UP000275078"/>
    </source>
</evidence>
<evidence type="ECO:0000259" key="5">
    <source>
        <dbReference type="PROSITE" id="PS50109"/>
    </source>
</evidence>
<dbReference type="PANTHER" id="PTHR45339:SF1">
    <property type="entry name" value="HYBRID SIGNAL TRANSDUCTION HISTIDINE KINASE J"/>
    <property type="match status" value="1"/>
</dbReference>
<dbReference type="GO" id="GO:0000155">
    <property type="term" value="F:phosphorelay sensor kinase activity"/>
    <property type="evidence" value="ECO:0007669"/>
    <property type="project" value="InterPro"/>
</dbReference>
<feature type="domain" description="Response regulatory" evidence="6">
    <location>
        <begin position="896"/>
        <end position="1017"/>
    </location>
</feature>